<feature type="binding site" evidence="12">
    <location>
        <position position="156"/>
    </location>
    <ligand>
        <name>Ca(2+)</name>
        <dbReference type="ChEBI" id="CHEBI:29108"/>
    </ligand>
</feature>
<dbReference type="EC" id="3.6.1.5" evidence="2"/>
<dbReference type="PANTHER" id="PTHR13023:SF3">
    <property type="entry name" value="SOLUBLE CALCIUM-ACTIVATED NUCLEOTIDASE 1"/>
    <property type="match status" value="1"/>
</dbReference>
<feature type="binding site" evidence="12">
    <location>
        <position position="332"/>
    </location>
    <ligand>
        <name>Ca(2+)</name>
        <dbReference type="ChEBI" id="CHEBI:29108"/>
    </ligand>
</feature>
<keyword evidence="13" id="KW-0812">Transmembrane</keyword>
<evidence type="ECO:0000313" key="15">
    <source>
        <dbReference type="Proteomes" id="UP000051574"/>
    </source>
</evidence>
<dbReference type="PANTHER" id="PTHR13023">
    <property type="entry name" value="APYRASE"/>
    <property type="match status" value="1"/>
</dbReference>
<keyword evidence="15" id="KW-1185">Reference proteome</keyword>
<evidence type="ECO:0000256" key="8">
    <source>
        <dbReference type="ARBA" id="ARBA00023240"/>
    </source>
</evidence>
<dbReference type="AlphaFoldDB" id="A0A0T6AU84"/>
<gene>
    <name evidence="14" type="ORF">AMK59_7103</name>
</gene>
<protein>
    <recommendedName>
        <fullName evidence="11">Apyrase</fullName>
        <ecNumber evidence="2">3.6.1.5</ecNumber>
    </recommendedName>
</protein>
<feature type="binding site" evidence="12">
    <location>
        <position position="271"/>
    </location>
    <ligand>
        <name>Ca(2+)</name>
        <dbReference type="ChEBI" id="CHEBI:29108"/>
    </ligand>
</feature>
<keyword evidence="3" id="KW-1201">Platelet aggregation inhibiting toxin</keyword>
<dbReference type="GO" id="GO:0004050">
    <property type="term" value="F:apyrase activity"/>
    <property type="evidence" value="ECO:0007669"/>
    <property type="project" value="UniProtKB-EC"/>
</dbReference>
<dbReference type="GO" id="GO:0005509">
    <property type="term" value="F:calcium ion binding"/>
    <property type="evidence" value="ECO:0007669"/>
    <property type="project" value="InterPro"/>
</dbReference>
<evidence type="ECO:0000256" key="7">
    <source>
        <dbReference type="ARBA" id="ARBA00022837"/>
    </source>
</evidence>
<keyword evidence="5 12" id="KW-0479">Metal-binding</keyword>
<evidence type="ECO:0000256" key="2">
    <source>
        <dbReference type="ARBA" id="ARBA00012148"/>
    </source>
</evidence>
<feature type="transmembrane region" description="Helical" evidence="13">
    <location>
        <begin position="38"/>
        <end position="56"/>
    </location>
</feature>
<keyword evidence="6" id="KW-0378">Hydrolase</keyword>
<evidence type="ECO:0000256" key="12">
    <source>
        <dbReference type="PIRSR" id="PIRSR609283-1"/>
    </source>
</evidence>
<sequence length="388" mass="44697">MKVLHDEEMGVIKDWRKALRNPPAYRIANRTLRNQTNFVLWVSITGLTVLVILYVLPKKSNLAAPHYSKEYYNSTYPLTKPITTNGMQTFRIGIITDLDTNSKSEKEPYTWYAYFKKGYLSYTPQRHALVLSWDKNEPTRLTTSYALKDRGMELSELVVFNGKLLTFDDRTGLIFEIAAEKAVPWILLTDGDGQNNKGFKSEWATVKGNQLYVGSMGKEWTTPAGDFENNNPQYVKEISTRGEVKHIPWIVEYNRIREILGINWPGYMIHESGVWSSVHKRWFFLPRRCSKETYNETLDEHRGCSVLITANEEMQDVQIVHLPNSTPTRGFSSFKFVPSSDDEVIVALRTEELNGKTATYVTSFTIKGQILLNDTWISDLKYEGLEFI</sequence>
<dbReference type="InterPro" id="IPR009283">
    <property type="entry name" value="Apyrase"/>
</dbReference>
<evidence type="ECO:0000256" key="9">
    <source>
        <dbReference type="ARBA" id="ARBA00025738"/>
    </source>
</evidence>
<keyword evidence="8" id="KW-1199">Hemostasis impairing toxin</keyword>
<keyword evidence="7 12" id="KW-0106">Calcium</keyword>
<feature type="binding site" evidence="12">
    <location>
        <position position="383"/>
    </location>
    <ligand>
        <name>Ca(2+)</name>
        <dbReference type="ChEBI" id="CHEBI:29108"/>
    </ligand>
</feature>
<keyword evidence="13" id="KW-0472">Membrane</keyword>
<comment type="cofactor">
    <cofactor evidence="1 12">
        <name>Ca(2+)</name>
        <dbReference type="ChEBI" id="CHEBI:29108"/>
    </cofactor>
</comment>
<evidence type="ECO:0000256" key="6">
    <source>
        <dbReference type="ARBA" id="ARBA00022801"/>
    </source>
</evidence>
<dbReference type="GO" id="GO:0004382">
    <property type="term" value="F:GDP phosphatase activity"/>
    <property type="evidence" value="ECO:0007669"/>
    <property type="project" value="TreeGrafter"/>
</dbReference>
<dbReference type="InterPro" id="IPR036258">
    <property type="entry name" value="Apyrase_sf"/>
</dbReference>
<feature type="binding site" evidence="12">
    <location>
        <position position="155"/>
    </location>
    <ligand>
        <name>Ca(2+)</name>
        <dbReference type="ChEBI" id="CHEBI:29108"/>
    </ligand>
</feature>
<evidence type="ECO:0000256" key="3">
    <source>
        <dbReference type="ARBA" id="ARBA00022442"/>
    </source>
</evidence>
<evidence type="ECO:0000256" key="1">
    <source>
        <dbReference type="ARBA" id="ARBA00001913"/>
    </source>
</evidence>
<evidence type="ECO:0000256" key="10">
    <source>
        <dbReference type="ARBA" id="ARBA00047297"/>
    </source>
</evidence>
<comment type="similarity">
    <text evidence="9">Belongs to the apyrase family.</text>
</comment>
<dbReference type="GO" id="GO:0030166">
    <property type="term" value="P:proteoglycan biosynthetic process"/>
    <property type="evidence" value="ECO:0007669"/>
    <property type="project" value="TreeGrafter"/>
</dbReference>
<accession>A0A0T6AU84</accession>
<evidence type="ECO:0000313" key="14">
    <source>
        <dbReference type="EMBL" id="KRT78652.1"/>
    </source>
</evidence>
<evidence type="ECO:0000256" key="11">
    <source>
        <dbReference type="ARBA" id="ARBA00074431"/>
    </source>
</evidence>
<evidence type="ECO:0000256" key="5">
    <source>
        <dbReference type="ARBA" id="ARBA00022723"/>
    </source>
</evidence>
<evidence type="ECO:0000256" key="13">
    <source>
        <dbReference type="SAM" id="Phobius"/>
    </source>
</evidence>
<dbReference type="OrthoDB" id="25028at2759"/>
<comment type="caution">
    <text evidence="14">The sequence shown here is derived from an EMBL/GenBank/DDBJ whole genome shotgun (WGS) entry which is preliminary data.</text>
</comment>
<reference evidence="14 15" key="1">
    <citation type="submission" date="2015-09" db="EMBL/GenBank/DDBJ databases">
        <title>Draft genome of the scarab beetle Oryctes borbonicus.</title>
        <authorList>
            <person name="Meyer J.M."/>
            <person name="Markov G.V."/>
            <person name="Baskaran P."/>
            <person name="Herrmann M."/>
            <person name="Sommer R.J."/>
            <person name="Roedelsperger C."/>
        </authorList>
    </citation>
    <scope>NUCLEOTIDE SEQUENCE [LARGE SCALE GENOMIC DNA]</scope>
    <source>
        <strain evidence="14">OB123</strain>
        <tissue evidence="14">Whole animal</tissue>
    </source>
</reference>
<feature type="binding site" evidence="12">
    <location>
        <position position="202"/>
    </location>
    <ligand>
        <name>Ca(2+)</name>
        <dbReference type="ChEBI" id="CHEBI:29108"/>
    </ligand>
</feature>
<proteinExistence type="inferred from homology"/>
<comment type="catalytic activity">
    <reaction evidence="10">
        <text>a ribonucleoside 5'-triphosphate + 2 H2O = a ribonucleoside 5'-phosphate + 2 phosphate + 2 H(+)</text>
        <dbReference type="Rhea" id="RHEA:36795"/>
        <dbReference type="ChEBI" id="CHEBI:15377"/>
        <dbReference type="ChEBI" id="CHEBI:15378"/>
        <dbReference type="ChEBI" id="CHEBI:43474"/>
        <dbReference type="ChEBI" id="CHEBI:58043"/>
        <dbReference type="ChEBI" id="CHEBI:61557"/>
        <dbReference type="EC" id="3.6.1.5"/>
    </reaction>
    <physiologicalReaction direction="left-to-right" evidence="10">
        <dbReference type="Rhea" id="RHEA:36796"/>
    </physiologicalReaction>
</comment>
<name>A0A0T6AU84_9SCAR</name>
<evidence type="ECO:0000256" key="4">
    <source>
        <dbReference type="ARBA" id="ARBA00022656"/>
    </source>
</evidence>
<dbReference type="GO" id="GO:0045134">
    <property type="term" value="F:UDP phosphatase activity"/>
    <property type="evidence" value="ECO:0007669"/>
    <property type="project" value="TreeGrafter"/>
</dbReference>
<dbReference type="Gene3D" id="2.120.10.100">
    <property type="entry name" value="Apyrase"/>
    <property type="match status" value="1"/>
</dbReference>
<dbReference type="Pfam" id="PF06079">
    <property type="entry name" value="Apyrase"/>
    <property type="match status" value="1"/>
</dbReference>
<organism evidence="14 15">
    <name type="scientific">Oryctes borbonicus</name>
    <dbReference type="NCBI Taxonomy" id="1629725"/>
    <lineage>
        <taxon>Eukaryota</taxon>
        <taxon>Metazoa</taxon>
        <taxon>Ecdysozoa</taxon>
        <taxon>Arthropoda</taxon>
        <taxon>Hexapoda</taxon>
        <taxon>Insecta</taxon>
        <taxon>Pterygota</taxon>
        <taxon>Neoptera</taxon>
        <taxon>Endopterygota</taxon>
        <taxon>Coleoptera</taxon>
        <taxon>Polyphaga</taxon>
        <taxon>Scarabaeiformia</taxon>
        <taxon>Scarabaeidae</taxon>
        <taxon>Dynastinae</taxon>
        <taxon>Oryctes</taxon>
    </lineage>
</organism>
<keyword evidence="13" id="KW-1133">Transmembrane helix</keyword>
<dbReference type="Proteomes" id="UP000051574">
    <property type="component" value="Unassembled WGS sequence"/>
</dbReference>
<dbReference type="GO" id="GO:0090729">
    <property type="term" value="F:toxin activity"/>
    <property type="evidence" value="ECO:0007669"/>
    <property type="project" value="UniProtKB-KW"/>
</dbReference>
<dbReference type="EMBL" id="LJIG01022799">
    <property type="protein sequence ID" value="KRT78652.1"/>
    <property type="molecule type" value="Genomic_DNA"/>
</dbReference>
<dbReference type="FunFam" id="2.120.10.100:FF:000001">
    <property type="entry name" value="Soluble calcium-activated nucleotidase 1"/>
    <property type="match status" value="1"/>
</dbReference>
<keyword evidence="4" id="KW-0800">Toxin</keyword>
<dbReference type="SUPFAM" id="SSF101887">
    <property type="entry name" value="Apyrase"/>
    <property type="match status" value="1"/>
</dbReference>